<dbReference type="InterPro" id="IPR005025">
    <property type="entry name" value="FMN_Rdtase-like_dom"/>
</dbReference>
<feature type="domain" description="NADPH-dependent FMN reductase-like" evidence="3">
    <location>
        <begin position="3"/>
        <end position="145"/>
    </location>
</feature>
<dbReference type="AlphaFoldDB" id="A0A0W1A617"/>
<dbReference type="STRING" id="45076.Lwor_1954"/>
<keyword evidence="2" id="KW-0288">FMN</keyword>
<sequence length="184" mass="20816">MLNIKVIVGSLRKESINRKLVLALDKLNHPNLNFKMVDVHQIPLYNQDIELNPPQSVIQLKKEIEEADGILIATPEYNRSIPGVLKNIIDWGSRPYGKNSWASKAVAVIGTSPGVIGTAVAQAHLRGILVGIDMFVLGHPELYITYKDDLIDNDLNFTNENTKNYLQQFLDTFSHWVEFHRIKS</sequence>
<evidence type="ECO:0000256" key="2">
    <source>
        <dbReference type="ARBA" id="ARBA00022643"/>
    </source>
</evidence>
<comment type="cofactor">
    <cofactor evidence="1">
        <name>FMN</name>
        <dbReference type="ChEBI" id="CHEBI:58210"/>
    </cofactor>
</comment>
<gene>
    <name evidence="4" type="ORF">Lwor_1954</name>
</gene>
<accession>A0A0W1A617</accession>
<comment type="caution">
    <text evidence="4">The sequence shown here is derived from an EMBL/GenBank/DDBJ whole genome shotgun (WGS) entry which is preliminary data.</text>
</comment>
<keyword evidence="2" id="KW-0285">Flavoprotein</keyword>
<dbReference type="RefSeq" id="WP_058493727.1">
    <property type="nucleotide sequence ID" value="NZ_CBCRUR010000004.1"/>
</dbReference>
<reference evidence="4 5" key="1">
    <citation type="submission" date="2015-11" db="EMBL/GenBank/DDBJ databases">
        <title>Genomic analysis of 38 Legionella species identifies large and diverse effector repertoires.</title>
        <authorList>
            <person name="Burstein D."/>
            <person name="Amaro F."/>
            <person name="Zusman T."/>
            <person name="Lifshitz Z."/>
            <person name="Cohen O."/>
            <person name="Gilbert J.A."/>
            <person name="Pupko T."/>
            <person name="Shuman H.A."/>
            <person name="Segal G."/>
        </authorList>
    </citation>
    <scope>NUCLEOTIDE SEQUENCE [LARGE SCALE GENOMIC DNA]</scope>
    <source>
        <strain evidence="4 5">ATCC 49508</strain>
    </source>
</reference>
<dbReference type="PANTHER" id="PTHR30543:SF21">
    <property type="entry name" value="NAD(P)H-DEPENDENT FMN REDUCTASE LOT6"/>
    <property type="match status" value="1"/>
</dbReference>
<name>A0A0W1A617_9GAMM</name>
<dbReference type="Proteomes" id="UP000054662">
    <property type="component" value="Unassembled WGS sequence"/>
</dbReference>
<protein>
    <submittedName>
        <fullName evidence="4">NADPH-dependent FMN reductase domain protein</fullName>
    </submittedName>
</protein>
<keyword evidence="5" id="KW-1185">Reference proteome</keyword>
<proteinExistence type="predicted"/>
<dbReference type="Gene3D" id="3.40.50.360">
    <property type="match status" value="1"/>
</dbReference>
<dbReference type="InterPro" id="IPR050712">
    <property type="entry name" value="NAD(P)H-dep_reductase"/>
</dbReference>
<dbReference type="Pfam" id="PF03358">
    <property type="entry name" value="FMN_red"/>
    <property type="match status" value="1"/>
</dbReference>
<evidence type="ECO:0000313" key="4">
    <source>
        <dbReference type="EMBL" id="KTD76729.1"/>
    </source>
</evidence>
<evidence type="ECO:0000259" key="3">
    <source>
        <dbReference type="Pfam" id="PF03358"/>
    </source>
</evidence>
<dbReference type="InterPro" id="IPR029039">
    <property type="entry name" value="Flavoprotein-like_sf"/>
</dbReference>
<evidence type="ECO:0000256" key="1">
    <source>
        <dbReference type="ARBA" id="ARBA00001917"/>
    </source>
</evidence>
<organism evidence="4 5">
    <name type="scientific">Legionella worsleiensis</name>
    <dbReference type="NCBI Taxonomy" id="45076"/>
    <lineage>
        <taxon>Bacteria</taxon>
        <taxon>Pseudomonadati</taxon>
        <taxon>Pseudomonadota</taxon>
        <taxon>Gammaproteobacteria</taxon>
        <taxon>Legionellales</taxon>
        <taxon>Legionellaceae</taxon>
        <taxon>Legionella</taxon>
    </lineage>
</organism>
<dbReference type="GO" id="GO:0005829">
    <property type="term" value="C:cytosol"/>
    <property type="evidence" value="ECO:0007669"/>
    <property type="project" value="TreeGrafter"/>
</dbReference>
<dbReference type="SUPFAM" id="SSF52218">
    <property type="entry name" value="Flavoproteins"/>
    <property type="match status" value="1"/>
</dbReference>
<dbReference type="PANTHER" id="PTHR30543">
    <property type="entry name" value="CHROMATE REDUCTASE"/>
    <property type="match status" value="1"/>
</dbReference>
<dbReference type="EMBL" id="LNZC01000027">
    <property type="protein sequence ID" value="KTD76729.1"/>
    <property type="molecule type" value="Genomic_DNA"/>
</dbReference>
<dbReference type="PATRIC" id="fig|45076.6.peg.2131"/>
<dbReference type="OrthoDB" id="9812295at2"/>
<evidence type="ECO:0000313" key="5">
    <source>
        <dbReference type="Proteomes" id="UP000054662"/>
    </source>
</evidence>
<dbReference type="GO" id="GO:0010181">
    <property type="term" value="F:FMN binding"/>
    <property type="evidence" value="ECO:0007669"/>
    <property type="project" value="TreeGrafter"/>
</dbReference>
<dbReference type="GO" id="GO:0016491">
    <property type="term" value="F:oxidoreductase activity"/>
    <property type="evidence" value="ECO:0007669"/>
    <property type="project" value="InterPro"/>
</dbReference>